<dbReference type="Proteomes" id="UP000282971">
    <property type="component" value="Unassembled WGS sequence"/>
</dbReference>
<gene>
    <name evidence="1" type="ORF">EOD43_13745</name>
</gene>
<evidence type="ECO:0000313" key="1">
    <source>
        <dbReference type="EMBL" id="RVT95198.1"/>
    </source>
</evidence>
<name>A0A437MC45_9SPHN</name>
<organism evidence="1 2">
    <name type="scientific">Sphingomonas crocodyli</name>
    <dbReference type="NCBI Taxonomy" id="1979270"/>
    <lineage>
        <taxon>Bacteria</taxon>
        <taxon>Pseudomonadati</taxon>
        <taxon>Pseudomonadota</taxon>
        <taxon>Alphaproteobacteria</taxon>
        <taxon>Sphingomonadales</taxon>
        <taxon>Sphingomonadaceae</taxon>
        <taxon>Sphingomonas</taxon>
    </lineage>
</organism>
<proteinExistence type="predicted"/>
<sequence length="105" mass="10936">MLLAACSGGKDGQVSDASPLDCRLPGKATFERLCQVDRMATPDGTVLTVRRPDGGFQRLLIVKDGRGVIAADGAIPVTVKPVGGEAIDVTTSDGTTWQLPARVTK</sequence>
<keyword evidence="2" id="KW-1185">Reference proteome</keyword>
<accession>A0A437MC45</accession>
<reference evidence="1 2" key="1">
    <citation type="submission" date="2019-01" db="EMBL/GenBank/DDBJ databases">
        <authorList>
            <person name="Chen W.-M."/>
        </authorList>
    </citation>
    <scope>NUCLEOTIDE SEQUENCE [LARGE SCALE GENOMIC DNA]</scope>
    <source>
        <strain evidence="1 2">CCP-7</strain>
    </source>
</reference>
<dbReference type="AlphaFoldDB" id="A0A437MC45"/>
<comment type="caution">
    <text evidence="1">The sequence shown here is derived from an EMBL/GenBank/DDBJ whole genome shotgun (WGS) entry which is preliminary data.</text>
</comment>
<protein>
    <submittedName>
        <fullName evidence="1">Uncharacterized protein</fullName>
    </submittedName>
</protein>
<dbReference type="EMBL" id="SACN01000001">
    <property type="protein sequence ID" value="RVT95198.1"/>
    <property type="molecule type" value="Genomic_DNA"/>
</dbReference>
<dbReference type="OrthoDB" id="5402191at2"/>
<evidence type="ECO:0000313" key="2">
    <source>
        <dbReference type="Proteomes" id="UP000282971"/>
    </source>
</evidence>